<dbReference type="AlphaFoldDB" id="A0A8C4F6J1"/>
<dbReference type="Pfam" id="PF00041">
    <property type="entry name" value="fn3"/>
    <property type="match status" value="1"/>
</dbReference>
<dbReference type="PANTHER" id="PTHR48423:SF1">
    <property type="entry name" value="INTERLEUKIN-27 RECEPTOR SUBUNIT ALPHA"/>
    <property type="match status" value="1"/>
</dbReference>
<comment type="subcellular location">
    <subcellularLocation>
        <location evidence="1">Membrane</location>
        <topology evidence="1">Single-pass type I membrane protein</topology>
    </subcellularLocation>
</comment>
<dbReference type="Ensembl" id="ENSDLAT00005031877.2">
    <property type="protein sequence ID" value="ENSDLAP00005029858.1"/>
    <property type="gene ID" value="ENSDLAG00005013469.2"/>
</dbReference>
<dbReference type="InterPro" id="IPR052672">
    <property type="entry name" value="Type1_Cytokine_Rcpt_Type2"/>
</dbReference>
<accession>A0A8C4F6J1</accession>
<keyword evidence="7 11" id="KW-0472">Membrane</keyword>
<evidence type="ECO:0000259" key="13">
    <source>
        <dbReference type="PROSITE" id="PS50853"/>
    </source>
</evidence>
<organism evidence="14 15">
    <name type="scientific">Dicentrarchus labrax</name>
    <name type="common">European seabass</name>
    <name type="synonym">Morone labrax</name>
    <dbReference type="NCBI Taxonomy" id="13489"/>
    <lineage>
        <taxon>Eukaryota</taxon>
        <taxon>Metazoa</taxon>
        <taxon>Chordata</taxon>
        <taxon>Craniata</taxon>
        <taxon>Vertebrata</taxon>
        <taxon>Euteleostomi</taxon>
        <taxon>Actinopterygii</taxon>
        <taxon>Neopterygii</taxon>
        <taxon>Teleostei</taxon>
        <taxon>Neoteleostei</taxon>
        <taxon>Acanthomorphata</taxon>
        <taxon>Eupercaria</taxon>
        <taxon>Moronidae</taxon>
        <taxon>Dicentrarchus</taxon>
    </lineage>
</organism>
<dbReference type="PANTHER" id="PTHR48423">
    <property type="entry name" value="INTERLEUKIN-27 RECEPTOR SUBUNIT ALPHA"/>
    <property type="match status" value="1"/>
</dbReference>
<dbReference type="OrthoDB" id="9884260at2759"/>
<feature type="transmembrane region" description="Helical" evidence="11">
    <location>
        <begin position="533"/>
        <end position="556"/>
    </location>
</feature>
<keyword evidence="8" id="KW-0675">Receptor</keyword>
<comment type="similarity">
    <text evidence="2">Belongs to the type I cytokine receptor family. Type 2 subfamily.</text>
</comment>
<dbReference type="Proteomes" id="UP000694389">
    <property type="component" value="Unassembled WGS sequence"/>
</dbReference>
<dbReference type="Gene3D" id="2.60.40.10">
    <property type="entry name" value="Immunoglobulins"/>
    <property type="match status" value="5"/>
</dbReference>
<feature type="region of interest" description="Disordered" evidence="10">
    <location>
        <begin position="713"/>
        <end position="738"/>
    </location>
</feature>
<dbReference type="CDD" id="cd00063">
    <property type="entry name" value="FN3"/>
    <property type="match status" value="2"/>
</dbReference>
<dbReference type="InterPro" id="IPR036116">
    <property type="entry name" value="FN3_sf"/>
</dbReference>
<reference evidence="14" key="2">
    <citation type="submission" date="2025-09" db="UniProtKB">
        <authorList>
            <consortium name="Ensembl"/>
        </authorList>
    </citation>
    <scope>IDENTIFICATION</scope>
</reference>
<keyword evidence="5" id="KW-0677">Repeat</keyword>
<sequence length="835" mass="92405">MEWSSAVVWTCLLGAGLTLAFSTTTSMTGPRPPRLIDCVFHHYANVTCRWEAGDTPTTHYTLEVVRGKNRTLKNNSRFTCTTTDTSCTAITNSSVRVHFCISVIAHSHRRDITSHRPCQSGRIEVMLYPVPLNSVKPVRGRPHCLYVTWERIVTVFPVSFMEIYAGDLKSQIEFTAEGQLNVQVKNVTVNDTSFLVCLFRPDTLYTIRLRHSYKGPQSPWSLWSNARQGRTGEDAPSAAPAFWRRVKQTDKNDWRLVSLLWKPLPRFLANGRVLFFNVTCQTESTQILNDHGSCRDLPHTSTSCSLRLPAGRCSCALTASTSAGTSPEARIWLPGASETELPPPEQITASPLDDNSLDVRWTAPATQSPSGFVVEWFAVGENSSILHWERLNSSCTSLVITEGVKPMERYVVSVKALYGEQGAGPNRTAHNYTRQGVPSACPAVETPKIIGSTVKLVWSPVPEELLHGFIRNYILSYSTGNHTAKRVLLPGDVHSCSLKNLSPGNYNISLQANTDAGAGTAWINHVHITSEDISIVMCVLLPLVLTSLALVLMACLTQNKMVKQTLCQYVPDPSNSSLALWKPKIALESMRWPATAEKTEIRYSEVILLSKSKLQDPDKDINYQSFRNLQTYSTPCCSPLPVSHETPQNTRKLEVECNKSSTRAKTTSNTDLSSSISIYSSILLTQTPKSLPAPHLQSNDWQQSAVSVNDVKRQAGGGSEPSVFLQGRSTARSDSPLSQTDKLKNLHQLLRQHQNPASFSDFNSISHSSVFLYHPVQVASPQNPFSRNLCNSVPSLQPDAYTRTDALSDSLTTSLSPFPQTLFVEFSYCPVECNP</sequence>
<evidence type="ECO:0000256" key="10">
    <source>
        <dbReference type="SAM" id="MobiDB-lite"/>
    </source>
</evidence>
<feature type="domain" description="Fibronectin type-III" evidence="13">
    <location>
        <begin position="343"/>
        <end position="440"/>
    </location>
</feature>
<evidence type="ECO:0000256" key="7">
    <source>
        <dbReference type="ARBA" id="ARBA00023136"/>
    </source>
</evidence>
<dbReference type="GeneID" id="127353483"/>
<evidence type="ECO:0000256" key="12">
    <source>
        <dbReference type="SAM" id="SignalP"/>
    </source>
</evidence>
<reference evidence="14" key="1">
    <citation type="submission" date="2025-08" db="UniProtKB">
        <authorList>
            <consortium name="Ensembl"/>
        </authorList>
    </citation>
    <scope>IDENTIFICATION</scope>
</reference>
<dbReference type="InterPro" id="IPR003961">
    <property type="entry name" value="FN3_dom"/>
</dbReference>
<protein>
    <recommendedName>
        <fullName evidence="13">Fibronectin type-III domain-containing protein</fullName>
    </recommendedName>
</protein>
<evidence type="ECO:0000256" key="9">
    <source>
        <dbReference type="ARBA" id="ARBA00023180"/>
    </source>
</evidence>
<keyword evidence="4 12" id="KW-0732">Signal</keyword>
<evidence type="ECO:0000256" key="2">
    <source>
        <dbReference type="ARBA" id="ARBA00008921"/>
    </source>
</evidence>
<evidence type="ECO:0000256" key="8">
    <source>
        <dbReference type="ARBA" id="ARBA00023170"/>
    </source>
</evidence>
<keyword evidence="3 11" id="KW-0812">Transmembrane</keyword>
<keyword evidence="15" id="KW-1185">Reference proteome</keyword>
<feature type="chain" id="PRO_5034131620" description="Fibronectin type-III domain-containing protein" evidence="12">
    <location>
        <begin position="21"/>
        <end position="835"/>
    </location>
</feature>
<evidence type="ECO:0000256" key="5">
    <source>
        <dbReference type="ARBA" id="ARBA00022737"/>
    </source>
</evidence>
<evidence type="ECO:0000256" key="4">
    <source>
        <dbReference type="ARBA" id="ARBA00022729"/>
    </source>
</evidence>
<dbReference type="SUPFAM" id="SSF49265">
    <property type="entry name" value="Fibronectin type III"/>
    <property type="match status" value="3"/>
</dbReference>
<proteinExistence type="inferred from homology"/>
<feature type="domain" description="Fibronectin type-III" evidence="13">
    <location>
        <begin position="128"/>
        <end position="234"/>
    </location>
</feature>
<dbReference type="PROSITE" id="PS50853">
    <property type="entry name" value="FN3"/>
    <property type="match status" value="2"/>
</dbReference>
<feature type="compositionally biased region" description="Polar residues" evidence="10">
    <location>
        <begin position="727"/>
        <end position="738"/>
    </location>
</feature>
<evidence type="ECO:0000313" key="14">
    <source>
        <dbReference type="Ensembl" id="ENSDLAP00005029858.1"/>
    </source>
</evidence>
<dbReference type="GO" id="GO:0005886">
    <property type="term" value="C:plasma membrane"/>
    <property type="evidence" value="ECO:0007669"/>
    <property type="project" value="UniProtKB-ARBA"/>
</dbReference>
<keyword evidence="9" id="KW-0325">Glycoprotein</keyword>
<evidence type="ECO:0000256" key="1">
    <source>
        <dbReference type="ARBA" id="ARBA00004479"/>
    </source>
</evidence>
<dbReference type="InterPro" id="IPR013783">
    <property type="entry name" value="Ig-like_fold"/>
</dbReference>
<name>A0A8C4F6J1_DICLA</name>
<dbReference type="OMA" id="VEWFAVR"/>
<evidence type="ECO:0000313" key="15">
    <source>
        <dbReference type="Proteomes" id="UP000694389"/>
    </source>
</evidence>
<feature type="signal peptide" evidence="12">
    <location>
        <begin position="1"/>
        <end position="20"/>
    </location>
</feature>
<evidence type="ECO:0000256" key="3">
    <source>
        <dbReference type="ARBA" id="ARBA00022692"/>
    </source>
</evidence>
<gene>
    <name evidence="14" type="primary">LOC127353483</name>
</gene>
<dbReference type="RefSeq" id="XP_051238715.1">
    <property type="nucleotide sequence ID" value="XM_051382755.1"/>
</dbReference>
<keyword evidence="6 11" id="KW-1133">Transmembrane helix</keyword>
<evidence type="ECO:0000256" key="11">
    <source>
        <dbReference type="SAM" id="Phobius"/>
    </source>
</evidence>
<dbReference type="SMART" id="SM00060">
    <property type="entry name" value="FN3"/>
    <property type="match status" value="3"/>
</dbReference>
<evidence type="ECO:0000256" key="6">
    <source>
        <dbReference type="ARBA" id="ARBA00022989"/>
    </source>
</evidence>
<dbReference type="GeneTree" id="ENSGT00940000155603"/>